<protein>
    <recommendedName>
        <fullName evidence="5">Lipoprotein</fullName>
    </recommendedName>
</protein>
<feature type="signal peptide" evidence="2">
    <location>
        <begin position="1"/>
        <end position="22"/>
    </location>
</feature>
<evidence type="ECO:0008006" key="5">
    <source>
        <dbReference type="Google" id="ProtNLM"/>
    </source>
</evidence>
<feature type="region of interest" description="Disordered" evidence="1">
    <location>
        <begin position="30"/>
        <end position="49"/>
    </location>
</feature>
<gene>
    <name evidence="3" type="ORF">GC097_14970</name>
</gene>
<comment type="caution">
    <text evidence="3">The sequence shown here is derived from an EMBL/GenBank/DDBJ whole genome shotgun (WGS) entry which is preliminary data.</text>
</comment>
<evidence type="ECO:0000313" key="3">
    <source>
        <dbReference type="EMBL" id="NOV01317.1"/>
    </source>
</evidence>
<evidence type="ECO:0000256" key="1">
    <source>
        <dbReference type="SAM" id="MobiDB-lite"/>
    </source>
</evidence>
<dbReference type="Proteomes" id="UP000618579">
    <property type="component" value="Unassembled WGS sequence"/>
</dbReference>
<feature type="chain" id="PRO_5046993974" description="Lipoprotein" evidence="2">
    <location>
        <begin position="23"/>
        <end position="233"/>
    </location>
</feature>
<organism evidence="3 4">
    <name type="scientific">Paenibacillus planticolens</name>
    <dbReference type="NCBI Taxonomy" id="2654976"/>
    <lineage>
        <taxon>Bacteria</taxon>
        <taxon>Bacillati</taxon>
        <taxon>Bacillota</taxon>
        <taxon>Bacilli</taxon>
        <taxon>Bacillales</taxon>
        <taxon>Paenibacillaceae</taxon>
        <taxon>Paenibacillus</taxon>
    </lineage>
</organism>
<evidence type="ECO:0000256" key="2">
    <source>
        <dbReference type="SAM" id="SignalP"/>
    </source>
</evidence>
<evidence type="ECO:0000313" key="4">
    <source>
        <dbReference type="Proteomes" id="UP000618579"/>
    </source>
</evidence>
<feature type="compositionally biased region" description="Low complexity" evidence="1">
    <location>
        <begin position="30"/>
        <end position="42"/>
    </location>
</feature>
<keyword evidence="4" id="KW-1185">Reference proteome</keyword>
<sequence length="233" mass="24432">MRFIKFAVVPVALALLVLSAAACGTNDKAAVSSSSSAAPSLSPEEKAKIEAEAKAKVEAEVRAKAEADAKTKAEADAKAKAEAEAKTKAAADVAKNPNWNKSEVDALKNGNLPLAVNMIKAIKETPAGEKISPETVIKTPWTYYGKAISFTGNVGVVDDYPPDSDFGKAGLAAEIVIECEDGTIVDFFSMTPSGKMKIGEDVTITGYVVGRTEVENKLGGKFTHLIAVTNKLN</sequence>
<keyword evidence="2" id="KW-0732">Signal</keyword>
<dbReference type="EMBL" id="WHNZ01000030">
    <property type="protein sequence ID" value="NOV01317.1"/>
    <property type="molecule type" value="Genomic_DNA"/>
</dbReference>
<proteinExistence type="predicted"/>
<reference evidence="3 4" key="1">
    <citation type="submission" date="2019-10" db="EMBL/GenBank/DDBJ databases">
        <title>Description of Paenibacillus pedi sp. nov.</title>
        <authorList>
            <person name="Carlier A."/>
            <person name="Qi S."/>
        </authorList>
    </citation>
    <scope>NUCLEOTIDE SEQUENCE [LARGE SCALE GENOMIC DNA]</scope>
    <source>
        <strain evidence="3 4">LMG 31457</strain>
    </source>
</reference>
<dbReference type="PROSITE" id="PS51257">
    <property type="entry name" value="PROKAR_LIPOPROTEIN"/>
    <property type="match status" value="1"/>
</dbReference>
<accession>A0ABX1ZML4</accession>
<name>A0ABX1ZML4_9BACL</name>
<dbReference type="RefSeq" id="WP_216625778.1">
    <property type="nucleotide sequence ID" value="NZ_WHNZ01000030.1"/>
</dbReference>